<dbReference type="Proteomes" id="UP000288012">
    <property type="component" value="Unassembled WGS sequence"/>
</dbReference>
<reference evidence="1 2" key="1">
    <citation type="submission" date="2018-12" db="EMBL/GenBank/DDBJ databases">
        <title>Legionella sp,whole genome shotgun sequence.</title>
        <authorList>
            <person name="Wu H."/>
        </authorList>
    </citation>
    <scope>NUCLEOTIDE SEQUENCE [LARGE SCALE GENOMIC DNA]</scope>
    <source>
        <strain evidence="2">km714</strain>
    </source>
</reference>
<evidence type="ECO:0000313" key="2">
    <source>
        <dbReference type="Proteomes" id="UP000288012"/>
    </source>
</evidence>
<keyword evidence="2" id="KW-1185">Reference proteome</keyword>
<gene>
    <name evidence="1" type="ORF">EKM59_04470</name>
</gene>
<proteinExistence type="predicted"/>
<name>A0A3S1CLP4_9GAMM</name>
<protein>
    <submittedName>
        <fullName evidence="1">Uncharacterized protein</fullName>
    </submittedName>
</protein>
<dbReference type="EMBL" id="RZGR01000010">
    <property type="protein sequence ID" value="RUQ88796.1"/>
    <property type="molecule type" value="Genomic_DNA"/>
</dbReference>
<dbReference type="AlphaFoldDB" id="A0A3S1CLP4"/>
<organism evidence="1 2">
    <name type="scientific">Legionella septentrionalis</name>
    <dbReference type="NCBI Taxonomy" id="2498109"/>
    <lineage>
        <taxon>Bacteria</taxon>
        <taxon>Pseudomonadati</taxon>
        <taxon>Pseudomonadota</taxon>
        <taxon>Gammaproteobacteria</taxon>
        <taxon>Legionellales</taxon>
        <taxon>Legionellaceae</taxon>
        <taxon>Legionella</taxon>
    </lineage>
</organism>
<dbReference type="RefSeq" id="WP_127111178.1">
    <property type="nucleotide sequence ID" value="NZ_RZGR01000010.1"/>
</dbReference>
<comment type="caution">
    <text evidence="1">The sequence shown here is derived from an EMBL/GenBank/DDBJ whole genome shotgun (WGS) entry which is preliminary data.</text>
</comment>
<sequence length="147" mass="17223">MEKQFLSPLELLNIATQHAYCAEYLLKSNGEIPIDEQLSVDALLPVISLIHIAFELTLKAYLMHDHRNGKQFKNLEELLELNQHLGLSKQEKQLLTLLARQQAFRKGADYQLWENRQQLHVFCEQLMSLYVRLQELMPLELQSDYNS</sequence>
<evidence type="ECO:0000313" key="1">
    <source>
        <dbReference type="EMBL" id="RUQ88796.1"/>
    </source>
</evidence>
<accession>A0A3S1CLP4</accession>